<dbReference type="Proteomes" id="UP000008141">
    <property type="component" value="Unassembled WGS sequence"/>
</dbReference>
<dbReference type="InterPro" id="IPR046345">
    <property type="entry name" value="TraB_PrgY-like"/>
</dbReference>
<evidence type="ECO:0000313" key="3">
    <source>
        <dbReference type="Proteomes" id="UP000008141"/>
    </source>
</evidence>
<proteinExistence type="predicted"/>
<feature type="compositionally biased region" description="Low complexity" evidence="1">
    <location>
        <begin position="100"/>
        <end position="122"/>
    </location>
</feature>
<evidence type="ECO:0000313" key="2">
    <source>
        <dbReference type="EMBL" id="EFN53707.1"/>
    </source>
</evidence>
<keyword evidence="3" id="KW-1185">Reference proteome</keyword>
<evidence type="ECO:0000256" key="1">
    <source>
        <dbReference type="SAM" id="MobiDB-lite"/>
    </source>
</evidence>
<feature type="region of interest" description="Disordered" evidence="1">
    <location>
        <begin position="95"/>
        <end position="145"/>
    </location>
</feature>
<sequence length="551" mass="58675">MLPTLAGGLSVHIMPLRTLPACPYARHRAGTLVALERAAEYRERRSDGYQEPKLLYLVGTSHVSSRSAEDVRRVVQAVQPDAVVVELCRSRQAVMDEPRQQGSQQGQAQAALSLSSAGSSMSDGEEEPAGSSSATAASRGSNPRALREGSLLPAFKRSMGLGGSSALLLRLVLGRVSARLSGRLGVRGGADFVMAREGAKALSAQLVLGDRPIEITLQRAWDALSWQQRGRLAQELAGGMLAAQQLDVAAVERLKDDDGVSLLFQQLSEAYPELVGPLVHERDLYLAWSLKRSKAVNGACAVVGVIGKGHLRGVCYALTHDEAGANLRFQDLVGGKNVKANRRRQRAAAVGRFALDTALFGVVWLCNSCHCKAYRRRRKLSGLPSGGESSGAEAAMPAAGSQQQRLIELQQRVFDEVCSTPADRMVALHCALRAQQATPSLGQRAVLGVLPRIMLQLPDDPSGILHSVSCLAEAVMLGNQEEQAADSEDCTGQHAHTSASKPAPVAVRLTLYASAIHQHVAELGSRVLQPPPLSLDVGGLPSDAGFSFLEL</sequence>
<organism evidence="3">
    <name type="scientific">Chlorella variabilis</name>
    <name type="common">Green alga</name>
    <dbReference type="NCBI Taxonomy" id="554065"/>
    <lineage>
        <taxon>Eukaryota</taxon>
        <taxon>Viridiplantae</taxon>
        <taxon>Chlorophyta</taxon>
        <taxon>core chlorophytes</taxon>
        <taxon>Trebouxiophyceae</taxon>
        <taxon>Chlorellales</taxon>
        <taxon>Chlorellaceae</taxon>
        <taxon>Chlorella clade</taxon>
        <taxon>Chlorella</taxon>
    </lineage>
</organism>
<reference evidence="2 3" key="1">
    <citation type="journal article" date="2010" name="Plant Cell">
        <title>The Chlorella variabilis NC64A genome reveals adaptation to photosymbiosis, coevolution with viruses, and cryptic sex.</title>
        <authorList>
            <person name="Blanc G."/>
            <person name="Duncan G."/>
            <person name="Agarkova I."/>
            <person name="Borodovsky M."/>
            <person name="Gurnon J."/>
            <person name="Kuo A."/>
            <person name="Lindquist E."/>
            <person name="Lucas S."/>
            <person name="Pangilinan J."/>
            <person name="Polle J."/>
            <person name="Salamov A."/>
            <person name="Terry A."/>
            <person name="Yamada T."/>
            <person name="Dunigan D.D."/>
            <person name="Grigoriev I.V."/>
            <person name="Claverie J.M."/>
            <person name="Van Etten J.L."/>
        </authorList>
    </citation>
    <scope>NUCLEOTIDE SEQUENCE [LARGE SCALE GENOMIC DNA]</scope>
    <source>
        <strain evidence="2 3">NC64A</strain>
    </source>
</reference>
<dbReference type="InterPro" id="IPR002816">
    <property type="entry name" value="TraB/PrgY/GumN_fam"/>
</dbReference>
<feature type="region of interest" description="Disordered" evidence="1">
    <location>
        <begin position="482"/>
        <end position="501"/>
    </location>
</feature>
<protein>
    <recommendedName>
        <fullName evidence="4">TraB domain-containing protein</fullName>
    </recommendedName>
</protein>
<dbReference type="PANTHER" id="PTHR21530">
    <property type="entry name" value="PHEROMONE SHUTDOWN PROTEIN"/>
    <property type="match status" value="1"/>
</dbReference>
<dbReference type="eggNOG" id="KOG2860">
    <property type="taxonomic scope" value="Eukaryota"/>
</dbReference>
<dbReference type="FunCoup" id="E1ZKK2">
    <property type="interactions" value="116"/>
</dbReference>
<dbReference type="EMBL" id="GL433850">
    <property type="protein sequence ID" value="EFN53707.1"/>
    <property type="molecule type" value="Genomic_DNA"/>
</dbReference>
<dbReference type="RefSeq" id="XP_005845809.1">
    <property type="nucleotide sequence ID" value="XM_005845747.1"/>
</dbReference>
<dbReference type="InParanoid" id="E1ZKK2"/>
<dbReference type="PANTHER" id="PTHR21530:SF0">
    <property type="entry name" value="TRAB FAMILY PROTEIN"/>
    <property type="match status" value="1"/>
</dbReference>
<dbReference type="GeneID" id="17353110"/>
<accession>E1ZKK2</accession>
<feature type="compositionally biased region" description="Low complexity" evidence="1">
    <location>
        <begin position="129"/>
        <end position="141"/>
    </location>
</feature>
<dbReference type="OrthoDB" id="48306at2759"/>
<name>E1ZKK2_CHLVA</name>
<dbReference type="CDD" id="cd14726">
    <property type="entry name" value="TraB_PrgY-like"/>
    <property type="match status" value="1"/>
</dbReference>
<dbReference type="Pfam" id="PF01963">
    <property type="entry name" value="TraB_PrgY_gumN"/>
    <property type="match status" value="1"/>
</dbReference>
<gene>
    <name evidence="2" type="ORF">CHLNCDRAFT_58486</name>
</gene>
<evidence type="ECO:0008006" key="4">
    <source>
        <dbReference type="Google" id="ProtNLM"/>
    </source>
</evidence>
<dbReference type="KEGG" id="cvr:CHLNCDRAFT_58486"/>
<dbReference type="AlphaFoldDB" id="E1ZKK2"/>